<dbReference type="InterPro" id="IPR003598">
    <property type="entry name" value="Ig_sub2"/>
</dbReference>
<comment type="similarity">
    <text evidence="2">Belongs to the protein kinase superfamily. CAMK Ser/Thr protein kinase family.</text>
</comment>
<dbReference type="GO" id="GO:0004714">
    <property type="term" value="F:transmembrane receptor protein tyrosine kinase activity"/>
    <property type="evidence" value="ECO:0007669"/>
    <property type="project" value="UniProtKB-EC"/>
</dbReference>
<keyword evidence="16" id="KW-0675">Receptor</keyword>
<dbReference type="Pfam" id="PF07714">
    <property type="entry name" value="PK_Tyr_Ser-Thr"/>
    <property type="match status" value="1"/>
</dbReference>
<dbReference type="FunFam" id="2.60.40.10:FF:000296">
    <property type="entry name" value="Tyrosine-protein kinase receptor TYRO3"/>
    <property type="match status" value="1"/>
</dbReference>
<evidence type="ECO:0000256" key="22">
    <source>
        <dbReference type="PIRSR" id="PIRSR000615-3"/>
    </source>
</evidence>
<dbReference type="EC" id="2.7.10.1" evidence="3"/>
<dbReference type="InterPro" id="IPR013098">
    <property type="entry name" value="Ig_I-set"/>
</dbReference>
<dbReference type="InterPro" id="IPR011009">
    <property type="entry name" value="Kinase-like_dom_sf"/>
</dbReference>
<comment type="catalytic activity">
    <reaction evidence="19">
        <text>L-tyrosyl-[protein] + ATP = O-phospho-L-tyrosyl-[protein] + ADP + H(+)</text>
        <dbReference type="Rhea" id="RHEA:10596"/>
        <dbReference type="Rhea" id="RHEA-COMP:10136"/>
        <dbReference type="Rhea" id="RHEA-COMP:20101"/>
        <dbReference type="ChEBI" id="CHEBI:15378"/>
        <dbReference type="ChEBI" id="CHEBI:30616"/>
        <dbReference type="ChEBI" id="CHEBI:46858"/>
        <dbReference type="ChEBI" id="CHEBI:61978"/>
        <dbReference type="ChEBI" id="CHEBI:456216"/>
        <dbReference type="EC" id="2.7.10.1"/>
    </reaction>
</comment>
<evidence type="ECO:0000313" key="31">
    <source>
        <dbReference type="Proteomes" id="UP000265180"/>
    </source>
</evidence>
<dbReference type="CDD" id="cd00063">
    <property type="entry name" value="FN3"/>
    <property type="match status" value="2"/>
</dbReference>
<evidence type="ECO:0000256" key="19">
    <source>
        <dbReference type="ARBA" id="ARBA00051243"/>
    </source>
</evidence>
<keyword evidence="9 21" id="KW-0547">Nucleotide-binding</keyword>
<evidence type="ECO:0000259" key="29">
    <source>
        <dbReference type="PROSITE" id="PS50853"/>
    </source>
</evidence>
<accession>A0A3P9LE70</accession>
<feature type="domain" description="Fibronectin type-III" evidence="29">
    <location>
        <begin position="244"/>
        <end position="343"/>
    </location>
</feature>
<keyword evidence="11 21" id="KW-0067">ATP-binding</keyword>
<feature type="binding site" evidence="22">
    <location>
        <position position="702"/>
    </location>
    <ligand>
        <name>Mg(2+)</name>
        <dbReference type="ChEBI" id="CHEBI:18420"/>
    </ligand>
</feature>
<evidence type="ECO:0000256" key="24">
    <source>
        <dbReference type="SAM" id="MobiDB-lite"/>
    </source>
</evidence>
<evidence type="ECO:0000259" key="27">
    <source>
        <dbReference type="PROSITE" id="PS50011"/>
    </source>
</evidence>
<dbReference type="InterPro" id="IPR001245">
    <property type="entry name" value="Ser-Thr/Tyr_kinase_cat_dom"/>
</dbReference>
<evidence type="ECO:0000256" key="20">
    <source>
        <dbReference type="PIRSR" id="PIRSR000615-1"/>
    </source>
</evidence>
<dbReference type="PANTHER" id="PTHR24416:SF323">
    <property type="entry name" value="TYROSINE-PROTEIN KINASE RECEPTOR UFO"/>
    <property type="match status" value="1"/>
</dbReference>
<dbReference type="PROSITE" id="PS00107">
    <property type="entry name" value="PROTEIN_KINASE_ATP"/>
    <property type="match status" value="1"/>
</dbReference>
<feature type="transmembrane region" description="Helical" evidence="25">
    <location>
        <begin position="475"/>
        <end position="497"/>
    </location>
</feature>
<dbReference type="InterPro" id="IPR007110">
    <property type="entry name" value="Ig-like_dom"/>
</dbReference>
<dbReference type="PRINTS" id="PR00109">
    <property type="entry name" value="TYRKINASE"/>
</dbReference>
<feature type="compositionally biased region" description="Polar residues" evidence="24">
    <location>
        <begin position="913"/>
        <end position="932"/>
    </location>
</feature>
<feature type="binding site" evidence="22">
    <location>
        <position position="715"/>
    </location>
    <ligand>
        <name>Mg(2+)</name>
        <dbReference type="ChEBI" id="CHEBI:18420"/>
    </ligand>
</feature>
<dbReference type="PANTHER" id="PTHR24416">
    <property type="entry name" value="TYROSINE-PROTEIN KINASE RECEPTOR"/>
    <property type="match status" value="1"/>
</dbReference>
<dbReference type="SUPFAM" id="SSF49265">
    <property type="entry name" value="Fibronectin type III"/>
    <property type="match status" value="1"/>
</dbReference>
<dbReference type="InterPro" id="IPR036179">
    <property type="entry name" value="Ig-like_dom_sf"/>
</dbReference>
<dbReference type="GO" id="GO:0005886">
    <property type="term" value="C:plasma membrane"/>
    <property type="evidence" value="ECO:0007669"/>
    <property type="project" value="UniProtKB-SubCell"/>
</dbReference>
<reference evidence="30 31" key="2">
    <citation type="submission" date="2017-04" db="EMBL/GenBank/DDBJ databases">
        <title>CpG methylation of centromeres and impact of large insertions on vertebrate speciation.</title>
        <authorList>
            <person name="Ichikawa K."/>
            <person name="Yoshimura J."/>
            <person name="Morishita S."/>
        </authorList>
    </citation>
    <scope>NUCLEOTIDE SEQUENCE</scope>
    <source>
        <strain evidence="30 31">HNI</strain>
    </source>
</reference>
<sequence>MGCFCATTAVPARLLSGDPLPGAMARSLALLSLLLASWAPAAAAQLSDLEFEQSPASVVTSQDKPIALHCSLTGMWEEEQEPPDVLWLKDGIPLDFAETNQFQIRTGSSSWTVRSMLKIEKVQLSDMGSYRCAVQSESGRLLSEEGVIQLEGIPHFSVEPRHMSVVANVSFSLRCAAHGPPDPVRVIWLQDGAPLNSLDDHMALSPSTLNLTGLNRTSTFSCEAHNSKGVSTSKSGTITVLPSPPQNVSAVETNQTALRLSWQPGFGGDYPIVRCSVQAKRSAKSFPESPDQMILNQNVHLPAATVLMEELEPHSLYAVRVACQSSQGLSEWSPWVELQTAEGVPENPPSNVTATPNGTEVLLAWEVPRGKLNGELQGFLVEYSTPSAQEVSGGLETTSAENKGPAFSSSSRTVSTGLDTVLSINLTAPLSNVTFRVCAYTATGLGPWTPMQTLVLTPSGTERIHGTPPAFSWHWWYVVMAIAGAMAIAVLMAVYVAKLRRKETRFGEAFEPMMESGELVVRYRARRTYSRRTTEATLNSLGISDELKQKLQDVMVDRHKLTLGKTLGEGEFGSVMEGLLSQEDAVLKVAVKTMKIAICTRSEMEDFLREAACMKEFDHGNVMRLLGVCLQTVESEGYPSPVVILPYMKHGDLHSYLLYSRLGDCPVYLPSQMLIKFMTDIARGMEYLSSKNFIHRDLAARNCMLNENMNVCVADFGLSKKIYNGDYYRQGRISKMPVKWIAIESLADRVYTTKSDVWSFGVTMWEIATRGQTPYPGVENSEIYDYLRQGNRLKQPPDCLDLIYSLMFSCWLLSPKDRPSFEALRCELEKALEDLPDPQDPDEILYVNMDESSTELGAVGGRDPLGGLPPFCLKGRDTVTTVEVHHPNRYVLCPQHETNRTLSDSLDSLDMPVSSSTATLPLQPSRDSTPTLTPDPPFELREDRDRKMPWQ</sequence>
<dbReference type="PROSITE" id="PS00109">
    <property type="entry name" value="PROTEIN_KINASE_TYR"/>
    <property type="match status" value="1"/>
</dbReference>
<evidence type="ECO:0000256" key="10">
    <source>
        <dbReference type="ARBA" id="ARBA00022777"/>
    </source>
</evidence>
<keyword evidence="26" id="KW-0732">Signal</keyword>
<dbReference type="SMART" id="SM00219">
    <property type="entry name" value="TyrKc"/>
    <property type="match status" value="1"/>
</dbReference>
<dbReference type="SMART" id="SM00409">
    <property type="entry name" value="IG"/>
    <property type="match status" value="2"/>
</dbReference>
<dbReference type="AlphaFoldDB" id="A0A3P9LE70"/>
<keyword evidence="15" id="KW-1015">Disulfide bond</keyword>
<evidence type="ECO:0000259" key="28">
    <source>
        <dbReference type="PROSITE" id="PS50835"/>
    </source>
</evidence>
<evidence type="ECO:0000256" key="4">
    <source>
        <dbReference type="ARBA" id="ARBA00022475"/>
    </source>
</evidence>
<feature type="domain" description="Ig-like" evidence="28">
    <location>
        <begin position="154"/>
        <end position="239"/>
    </location>
</feature>
<evidence type="ECO:0000256" key="17">
    <source>
        <dbReference type="ARBA" id="ARBA00023180"/>
    </source>
</evidence>
<keyword evidence="17" id="KW-0325">Glycoprotein</keyword>
<dbReference type="InterPro" id="IPR003599">
    <property type="entry name" value="Ig_sub"/>
</dbReference>
<feature type="domain" description="Fibronectin type-III" evidence="29">
    <location>
        <begin position="348"/>
        <end position="460"/>
    </location>
</feature>
<feature type="region of interest" description="Disordered" evidence="24">
    <location>
        <begin position="903"/>
        <end position="951"/>
    </location>
</feature>
<keyword evidence="12 25" id="KW-1133">Transmembrane helix</keyword>
<dbReference type="InterPro" id="IPR013783">
    <property type="entry name" value="Ig-like_fold"/>
</dbReference>
<evidence type="ECO:0000256" key="15">
    <source>
        <dbReference type="ARBA" id="ARBA00023157"/>
    </source>
</evidence>
<dbReference type="Pfam" id="PF13927">
    <property type="entry name" value="Ig_3"/>
    <property type="match status" value="1"/>
</dbReference>
<reference evidence="30" key="4">
    <citation type="submission" date="2025-09" db="UniProtKB">
        <authorList>
            <consortium name="Ensembl"/>
        </authorList>
    </citation>
    <scope>IDENTIFICATION</scope>
    <source>
        <strain evidence="30">HNI</strain>
    </source>
</reference>
<comment type="subcellular location">
    <subcellularLocation>
        <location evidence="1">Cell membrane</location>
        <topology evidence="1">Single-pass type I membrane protein</topology>
    </subcellularLocation>
</comment>
<dbReference type="SUPFAM" id="SSF48726">
    <property type="entry name" value="Immunoglobulin"/>
    <property type="match status" value="2"/>
</dbReference>
<evidence type="ECO:0000256" key="7">
    <source>
        <dbReference type="ARBA" id="ARBA00022692"/>
    </source>
</evidence>
<dbReference type="GO" id="GO:0005524">
    <property type="term" value="F:ATP binding"/>
    <property type="evidence" value="ECO:0007669"/>
    <property type="project" value="UniProtKB-UniRule"/>
</dbReference>
<evidence type="ECO:0000256" key="14">
    <source>
        <dbReference type="ARBA" id="ARBA00023137"/>
    </source>
</evidence>
<dbReference type="InterPro" id="IPR008266">
    <property type="entry name" value="Tyr_kinase_AS"/>
</dbReference>
<feature type="domain" description="Ig-like" evidence="28">
    <location>
        <begin position="40"/>
        <end position="143"/>
    </location>
</feature>
<feature type="signal peptide" evidence="26">
    <location>
        <begin position="1"/>
        <end position="44"/>
    </location>
</feature>
<keyword evidence="10" id="KW-0418">Kinase</keyword>
<dbReference type="PIRSF" id="PIRSF000615">
    <property type="entry name" value="TyrPK_CSF1-R"/>
    <property type="match status" value="1"/>
</dbReference>
<dbReference type="PROSITE" id="PS50011">
    <property type="entry name" value="PROTEIN_KINASE_DOM"/>
    <property type="match status" value="1"/>
</dbReference>
<feature type="compositionally biased region" description="Basic and acidic residues" evidence="24">
    <location>
        <begin position="938"/>
        <end position="951"/>
    </location>
</feature>
<evidence type="ECO:0000256" key="16">
    <source>
        <dbReference type="ARBA" id="ARBA00023170"/>
    </source>
</evidence>
<keyword evidence="6" id="KW-0808">Transferase</keyword>
<dbReference type="Gene3D" id="3.30.200.20">
    <property type="entry name" value="Phosphorylase Kinase, domain 1"/>
    <property type="match status" value="1"/>
</dbReference>
<keyword evidence="18" id="KW-0393">Immunoglobulin domain</keyword>
<dbReference type="Pfam" id="PF07679">
    <property type="entry name" value="I-set"/>
    <property type="match status" value="1"/>
</dbReference>
<evidence type="ECO:0000256" key="26">
    <source>
        <dbReference type="SAM" id="SignalP"/>
    </source>
</evidence>
<feature type="domain" description="Protein kinase" evidence="27">
    <location>
        <begin position="561"/>
        <end position="832"/>
    </location>
</feature>
<evidence type="ECO:0000256" key="23">
    <source>
        <dbReference type="PROSITE-ProRule" id="PRU10141"/>
    </source>
</evidence>
<evidence type="ECO:0000256" key="6">
    <source>
        <dbReference type="ARBA" id="ARBA00022679"/>
    </source>
</evidence>
<dbReference type="InterPro" id="IPR003961">
    <property type="entry name" value="FN3_dom"/>
</dbReference>
<keyword evidence="5" id="KW-0597">Phosphoprotein</keyword>
<dbReference type="CDD" id="cd05075">
    <property type="entry name" value="PTKc_Axl"/>
    <property type="match status" value="1"/>
</dbReference>
<keyword evidence="22" id="KW-0460">Magnesium</keyword>
<evidence type="ECO:0000256" key="11">
    <source>
        <dbReference type="ARBA" id="ARBA00022840"/>
    </source>
</evidence>
<dbReference type="InterPro" id="IPR036116">
    <property type="entry name" value="FN3_sf"/>
</dbReference>
<evidence type="ECO:0000256" key="5">
    <source>
        <dbReference type="ARBA" id="ARBA00022553"/>
    </source>
</evidence>
<reference evidence="30" key="3">
    <citation type="submission" date="2025-08" db="UniProtKB">
        <authorList>
            <consortium name="Ensembl"/>
        </authorList>
    </citation>
    <scope>IDENTIFICATION</scope>
    <source>
        <strain evidence="30">HNI</strain>
    </source>
</reference>
<dbReference type="Proteomes" id="UP000265180">
    <property type="component" value="Chromosome 13"/>
</dbReference>
<keyword evidence="22" id="KW-0479">Metal-binding</keyword>
<protein>
    <recommendedName>
        <fullName evidence="3">receptor protein-tyrosine kinase</fullName>
        <ecNumber evidence="3">2.7.10.1</ecNumber>
    </recommendedName>
</protein>
<dbReference type="SUPFAM" id="SSF56112">
    <property type="entry name" value="Protein kinase-like (PK-like)"/>
    <property type="match status" value="1"/>
</dbReference>
<evidence type="ECO:0000256" key="9">
    <source>
        <dbReference type="ARBA" id="ARBA00022741"/>
    </source>
</evidence>
<keyword evidence="14" id="KW-0829">Tyrosine-protein kinase</keyword>
<organism evidence="30 31">
    <name type="scientific">Oryzias latipes</name>
    <name type="common">Japanese rice fish</name>
    <name type="synonym">Japanese killifish</name>
    <dbReference type="NCBI Taxonomy" id="8090"/>
    <lineage>
        <taxon>Eukaryota</taxon>
        <taxon>Metazoa</taxon>
        <taxon>Chordata</taxon>
        <taxon>Craniata</taxon>
        <taxon>Vertebrata</taxon>
        <taxon>Euteleostomi</taxon>
        <taxon>Actinopterygii</taxon>
        <taxon>Neopterygii</taxon>
        <taxon>Teleostei</taxon>
        <taxon>Neoteleostei</taxon>
        <taxon>Acanthomorphata</taxon>
        <taxon>Ovalentaria</taxon>
        <taxon>Atherinomorphae</taxon>
        <taxon>Beloniformes</taxon>
        <taxon>Adrianichthyidae</taxon>
        <taxon>Oryziinae</taxon>
        <taxon>Oryzias</taxon>
    </lineage>
</organism>
<evidence type="ECO:0000256" key="25">
    <source>
        <dbReference type="SAM" id="Phobius"/>
    </source>
</evidence>
<dbReference type="InterPro" id="IPR020635">
    <property type="entry name" value="Tyr_kinase_cat_dom"/>
</dbReference>
<dbReference type="GO" id="GO:0046872">
    <property type="term" value="F:metal ion binding"/>
    <property type="evidence" value="ECO:0007669"/>
    <property type="project" value="UniProtKB-KW"/>
</dbReference>
<dbReference type="PROSITE" id="PS50835">
    <property type="entry name" value="IG_LIKE"/>
    <property type="match status" value="2"/>
</dbReference>
<evidence type="ECO:0000256" key="18">
    <source>
        <dbReference type="ARBA" id="ARBA00023319"/>
    </source>
</evidence>
<name>A0A3P9LE70_ORYLA</name>
<dbReference type="Gene3D" id="2.60.40.10">
    <property type="entry name" value="Immunoglobulins"/>
    <property type="match status" value="4"/>
</dbReference>
<keyword evidence="8" id="KW-0677">Repeat</keyword>
<reference key="1">
    <citation type="journal article" date="2007" name="Nature">
        <title>The medaka draft genome and insights into vertebrate genome evolution.</title>
        <authorList>
            <person name="Kasahara M."/>
            <person name="Naruse K."/>
            <person name="Sasaki S."/>
            <person name="Nakatani Y."/>
            <person name="Qu W."/>
            <person name="Ahsan B."/>
            <person name="Yamada T."/>
            <person name="Nagayasu Y."/>
            <person name="Doi K."/>
            <person name="Kasai Y."/>
            <person name="Jindo T."/>
            <person name="Kobayashi D."/>
            <person name="Shimada A."/>
            <person name="Toyoda A."/>
            <person name="Kuroki Y."/>
            <person name="Fujiyama A."/>
            <person name="Sasaki T."/>
            <person name="Shimizu A."/>
            <person name="Asakawa S."/>
            <person name="Shimizu N."/>
            <person name="Hashimoto S."/>
            <person name="Yang J."/>
            <person name="Lee Y."/>
            <person name="Matsushima K."/>
            <person name="Sugano S."/>
            <person name="Sakaizumi M."/>
            <person name="Narita T."/>
            <person name="Ohishi K."/>
            <person name="Haga S."/>
            <person name="Ohta F."/>
            <person name="Nomoto H."/>
            <person name="Nogata K."/>
            <person name="Morishita T."/>
            <person name="Endo T."/>
            <person name="Shin-I T."/>
            <person name="Takeda H."/>
            <person name="Morishita S."/>
            <person name="Kohara Y."/>
        </authorList>
    </citation>
    <scope>NUCLEOTIDE SEQUENCE [LARGE SCALE GENOMIC DNA]</scope>
    <source>
        <strain>Hd-rR</strain>
    </source>
</reference>
<evidence type="ECO:0000256" key="12">
    <source>
        <dbReference type="ARBA" id="ARBA00022989"/>
    </source>
</evidence>
<keyword evidence="4" id="KW-1003">Cell membrane</keyword>
<feature type="chain" id="PRO_5018327037" description="receptor protein-tyrosine kinase" evidence="26">
    <location>
        <begin position="45"/>
        <end position="951"/>
    </location>
</feature>
<dbReference type="PROSITE" id="PS50853">
    <property type="entry name" value="FN3"/>
    <property type="match status" value="2"/>
</dbReference>
<dbReference type="SMART" id="SM00060">
    <property type="entry name" value="FN3"/>
    <property type="match status" value="2"/>
</dbReference>
<dbReference type="InterPro" id="IPR017441">
    <property type="entry name" value="Protein_kinase_ATP_BS"/>
</dbReference>
<keyword evidence="13 25" id="KW-0472">Membrane</keyword>
<evidence type="ECO:0000313" key="30">
    <source>
        <dbReference type="Ensembl" id="ENSORLP00020019006.1"/>
    </source>
</evidence>
<dbReference type="SMART" id="SM00408">
    <property type="entry name" value="IGc2"/>
    <property type="match status" value="2"/>
</dbReference>
<dbReference type="InterPro" id="IPR000719">
    <property type="entry name" value="Prot_kinase_dom"/>
</dbReference>
<evidence type="ECO:0000256" key="21">
    <source>
        <dbReference type="PIRSR" id="PIRSR000615-2"/>
    </source>
</evidence>
<feature type="active site" description="Proton acceptor" evidence="20">
    <location>
        <position position="697"/>
    </location>
</feature>
<feature type="binding site" evidence="21">
    <location>
        <position position="701"/>
    </location>
    <ligand>
        <name>ATP</name>
        <dbReference type="ChEBI" id="CHEBI:30616"/>
    </ligand>
</feature>
<evidence type="ECO:0000256" key="1">
    <source>
        <dbReference type="ARBA" id="ARBA00004251"/>
    </source>
</evidence>
<dbReference type="FunFam" id="2.60.40.10:FF:000865">
    <property type="entry name" value="AXL receptor tyrosine kinase"/>
    <property type="match status" value="1"/>
</dbReference>
<dbReference type="InterPro" id="IPR050122">
    <property type="entry name" value="RTK"/>
</dbReference>
<dbReference type="Ensembl" id="ENSORLT00020027998.1">
    <property type="protein sequence ID" value="ENSORLP00020019006.1"/>
    <property type="gene ID" value="ENSORLG00020019978.1"/>
</dbReference>
<dbReference type="Gene3D" id="1.10.510.10">
    <property type="entry name" value="Transferase(Phosphotransferase) domain 1"/>
    <property type="match status" value="1"/>
</dbReference>
<evidence type="ECO:0000256" key="3">
    <source>
        <dbReference type="ARBA" id="ARBA00011902"/>
    </source>
</evidence>
<dbReference type="FunFam" id="3.30.200.20:FF:000509">
    <property type="entry name" value="Tyrosine-protein kinase receptor UFO"/>
    <property type="match status" value="1"/>
</dbReference>
<evidence type="ECO:0000256" key="2">
    <source>
        <dbReference type="ARBA" id="ARBA00006692"/>
    </source>
</evidence>
<feature type="binding site" evidence="23">
    <location>
        <position position="592"/>
    </location>
    <ligand>
        <name>ATP</name>
        <dbReference type="ChEBI" id="CHEBI:30616"/>
    </ligand>
</feature>
<evidence type="ECO:0000256" key="8">
    <source>
        <dbReference type="ARBA" id="ARBA00022737"/>
    </source>
</evidence>
<proteinExistence type="inferred from homology"/>
<keyword evidence="7 25" id="KW-0812">Transmembrane</keyword>
<dbReference type="Pfam" id="PF00041">
    <property type="entry name" value="fn3"/>
    <property type="match status" value="1"/>
</dbReference>
<evidence type="ECO:0000256" key="13">
    <source>
        <dbReference type="ARBA" id="ARBA00023136"/>
    </source>
</evidence>
<dbReference type="FunFam" id="1.10.510.10:FF:000089">
    <property type="entry name" value="Tyrosine-protein kinase receptor TYRO3"/>
    <property type="match status" value="1"/>
</dbReference>